<evidence type="ECO:0000313" key="3">
    <source>
        <dbReference type="EMBL" id="KAJ5311069.1"/>
    </source>
</evidence>
<keyword evidence="2" id="KW-1133">Transmembrane helix</keyword>
<sequence>MTYRPPYTDEPEFSTAPAPQPTFQPLRLSDSAYNIPGAKSFTVADARIVSYAPSLSQNSDELFRVIRRQMKLPLRPLLGIQGTHTESGNDGKKKTTNNVTDFRFHLDLAETMLRGWEGPLDVNWMQTEVVQDGDEQKTFRGGIVQSRQYKPRKSHAKSVSLDDSDAALLESEADVMDGVEEGGAVLSEQEEHLKMWCERFCSDPAPVKSFTMTRELQGFDYKPMRNVLASHIRELNYRGSTNFWFKKGYSSVTIYSPHWINQLRTNSFVWWICVILQLWIITWPIIKLMEKRYEVARSQWNASLDPGSETGLLKCYAQNRDETQLGEFWATAVKQAAWTRRQGEGALLTRNDADRLRGMSNEQILRIQSCESEAERQRRERVHSGQGGLMDSVVGLVRGVSEASQDYRLTMGWGANT</sequence>
<evidence type="ECO:0000313" key="4">
    <source>
        <dbReference type="Proteomes" id="UP001147746"/>
    </source>
</evidence>
<accession>A0A9W9HCV0</accession>
<dbReference type="PANTHER" id="PTHR37848">
    <property type="entry name" value="EXPRESSED PROTEIN"/>
    <property type="match status" value="1"/>
</dbReference>
<name>A0A9W9HCV0_9EURO</name>
<evidence type="ECO:0000256" key="2">
    <source>
        <dbReference type="SAM" id="Phobius"/>
    </source>
</evidence>
<dbReference type="Proteomes" id="UP001147746">
    <property type="component" value="Unassembled WGS sequence"/>
</dbReference>
<dbReference type="AlphaFoldDB" id="A0A9W9HCV0"/>
<keyword evidence="2" id="KW-0812">Transmembrane</keyword>
<reference evidence="3" key="2">
    <citation type="journal article" date="2023" name="IMA Fungus">
        <title>Comparative genomic study of the Penicillium genus elucidates a diverse pangenome and 15 lateral gene transfer events.</title>
        <authorList>
            <person name="Petersen C."/>
            <person name="Sorensen T."/>
            <person name="Nielsen M.R."/>
            <person name="Sondergaard T.E."/>
            <person name="Sorensen J.L."/>
            <person name="Fitzpatrick D.A."/>
            <person name="Frisvad J.C."/>
            <person name="Nielsen K.L."/>
        </authorList>
    </citation>
    <scope>NUCLEOTIDE SEQUENCE</scope>
    <source>
        <strain evidence="3">IBT 21472</strain>
    </source>
</reference>
<comment type="caution">
    <text evidence="3">The sequence shown here is derived from an EMBL/GenBank/DDBJ whole genome shotgun (WGS) entry which is preliminary data.</text>
</comment>
<feature type="region of interest" description="Disordered" evidence="1">
    <location>
        <begin position="1"/>
        <end position="23"/>
    </location>
</feature>
<dbReference type="PANTHER" id="PTHR37848:SF1">
    <property type="entry name" value="SUN DOMAIN-CONTAINING PROTEIN"/>
    <property type="match status" value="1"/>
</dbReference>
<keyword evidence="4" id="KW-1185">Reference proteome</keyword>
<dbReference type="EMBL" id="JAPZBO010000007">
    <property type="protein sequence ID" value="KAJ5311069.1"/>
    <property type="molecule type" value="Genomic_DNA"/>
</dbReference>
<reference evidence="3" key="1">
    <citation type="submission" date="2022-12" db="EMBL/GenBank/DDBJ databases">
        <authorList>
            <person name="Petersen C."/>
        </authorList>
    </citation>
    <scope>NUCLEOTIDE SEQUENCE</scope>
    <source>
        <strain evidence="3">IBT 21472</strain>
    </source>
</reference>
<proteinExistence type="predicted"/>
<keyword evidence="2" id="KW-0472">Membrane</keyword>
<protein>
    <submittedName>
        <fullName evidence="3">Uncharacterized protein</fullName>
    </submittedName>
</protein>
<organism evidence="3 4">
    <name type="scientific">Penicillium atrosanguineum</name>
    <dbReference type="NCBI Taxonomy" id="1132637"/>
    <lineage>
        <taxon>Eukaryota</taxon>
        <taxon>Fungi</taxon>
        <taxon>Dikarya</taxon>
        <taxon>Ascomycota</taxon>
        <taxon>Pezizomycotina</taxon>
        <taxon>Eurotiomycetes</taxon>
        <taxon>Eurotiomycetidae</taxon>
        <taxon>Eurotiales</taxon>
        <taxon>Aspergillaceae</taxon>
        <taxon>Penicillium</taxon>
    </lineage>
</organism>
<gene>
    <name evidence="3" type="ORF">N7476_006929</name>
</gene>
<feature type="transmembrane region" description="Helical" evidence="2">
    <location>
        <begin position="268"/>
        <end position="286"/>
    </location>
</feature>
<evidence type="ECO:0000256" key="1">
    <source>
        <dbReference type="SAM" id="MobiDB-lite"/>
    </source>
</evidence>